<proteinExistence type="predicted"/>
<protein>
    <recommendedName>
        <fullName evidence="2">VOC domain-containing protein</fullName>
    </recommendedName>
</protein>
<reference evidence="1" key="1">
    <citation type="submission" date="2021-01" db="EMBL/GenBank/DDBJ databases">
        <authorList>
            <person name="Corre E."/>
            <person name="Pelletier E."/>
            <person name="Niang G."/>
            <person name="Scheremetjew M."/>
            <person name="Finn R."/>
            <person name="Kale V."/>
            <person name="Holt S."/>
            <person name="Cochrane G."/>
            <person name="Meng A."/>
            <person name="Brown T."/>
            <person name="Cohen L."/>
        </authorList>
    </citation>
    <scope>NUCLEOTIDE SEQUENCE</scope>
    <source>
        <strain evidence="1">CCMP1381</strain>
    </source>
</reference>
<dbReference type="EMBL" id="HBGS01043095">
    <property type="protein sequence ID" value="CAD9454009.1"/>
    <property type="molecule type" value="Transcribed_RNA"/>
</dbReference>
<evidence type="ECO:0008006" key="2">
    <source>
        <dbReference type="Google" id="ProtNLM"/>
    </source>
</evidence>
<gene>
    <name evidence="1" type="ORF">DSPE1174_LOCUS22239</name>
</gene>
<accession>A0A7S2DGU3</accession>
<dbReference type="PANTHER" id="PTHR40280:SF1">
    <property type="entry name" value="VOC DOMAIN-CONTAINING PROTEIN"/>
    <property type="match status" value="1"/>
</dbReference>
<dbReference type="AlphaFoldDB" id="A0A7S2DGU3"/>
<evidence type="ECO:0000313" key="1">
    <source>
        <dbReference type="EMBL" id="CAD9454009.1"/>
    </source>
</evidence>
<organism evidence="1">
    <name type="scientific">Octactis speculum</name>
    <dbReference type="NCBI Taxonomy" id="3111310"/>
    <lineage>
        <taxon>Eukaryota</taxon>
        <taxon>Sar</taxon>
        <taxon>Stramenopiles</taxon>
        <taxon>Ochrophyta</taxon>
        <taxon>Dictyochophyceae</taxon>
        <taxon>Dictyochales</taxon>
        <taxon>Dictyochaceae</taxon>
        <taxon>Octactis</taxon>
    </lineage>
</organism>
<dbReference type="PANTHER" id="PTHR40280">
    <property type="entry name" value="BLR6907 PROTEIN"/>
    <property type="match status" value="1"/>
</dbReference>
<name>A0A7S2DGU3_9STRA</name>
<sequence>MVKIHAPGEVDTGGRMCVRGGPGIRYVEFSCADPSTAALFYEQQFRSAVFNAPRASHSDYSTPQQWAVNIGVGPVHFVFTQANDGGGSESGDEDAAARQVGVHACVYASNFAKLYDTLPTFTNPRFKHLDTCDTMQEAIDSRTLRFKTIGALDGSPPVLELEHEVRMLRHKSFMKNIKYDRS</sequence>